<name>A0A0U2ZJU9_9ALTE</name>
<dbReference type="KEGG" id="lal:AT746_14165"/>
<dbReference type="InterPro" id="IPR003607">
    <property type="entry name" value="HD/PDEase_dom"/>
</dbReference>
<proteinExistence type="predicted"/>
<sequence length="405" mass="45193">MLKTFPIDQVKSGMFVHQVTKQTATLKIKTRGLIKSQSQVQQLKAKGIQEVEVDLSRSVLEEPLEIEGEPESPQTNETEDITDSAGKHKRSDGERLGEASVLYDKAKTIQSRFIKKVRNGRPSAVKELEDLSADIIDSVFDDPNAMCCLTLIKENNKYLLEHSLNCAILMAVFARHLGFDKELIDSLSLAGLMMDLGMNSVPADILNKKGKLDNQELQIIHGHVDVATEILDAAEIDNPVIREVVTYHHERLDGTGYPSGLSGDELSVYARMAAIVDSYDAMTSPRPWRKAYSPTQALKQMLGSSQGKLDQSLVHQFIRCIGVHPVGSLVKLKSGKLAIVTRANKEDPLSPTVMTFYSVRSGHYNEIKQLDLSKVQDEIESSVRPEEFKINLTKFFKEVFLQQVK</sequence>
<dbReference type="SMART" id="SM00471">
    <property type="entry name" value="HDc"/>
    <property type="match status" value="1"/>
</dbReference>
<organism evidence="3 4">
    <name type="scientific">Lacimicrobium alkaliphilum</name>
    <dbReference type="NCBI Taxonomy" id="1526571"/>
    <lineage>
        <taxon>Bacteria</taxon>
        <taxon>Pseudomonadati</taxon>
        <taxon>Pseudomonadota</taxon>
        <taxon>Gammaproteobacteria</taxon>
        <taxon>Alteromonadales</taxon>
        <taxon>Alteromonadaceae</taxon>
        <taxon>Lacimicrobium</taxon>
    </lineage>
</organism>
<protein>
    <recommendedName>
        <fullName evidence="2">HD-GYP domain-containing protein</fullName>
    </recommendedName>
</protein>
<dbReference type="RefSeq" id="WP_062481378.1">
    <property type="nucleotide sequence ID" value="NZ_CP013650.1"/>
</dbReference>
<evidence type="ECO:0000256" key="1">
    <source>
        <dbReference type="SAM" id="MobiDB-lite"/>
    </source>
</evidence>
<dbReference type="Proteomes" id="UP000068447">
    <property type="component" value="Chromosome"/>
</dbReference>
<dbReference type="Pfam" id="PF13487">
    <property type="entry name" value="HD_5"/>
    <property type="match status" value="1"/>
</dbReference>
<keyword evidence="4" id="KW-1185">Reference proteome</keyword>
<dbReference type="GO" id="GO:0008081">
    <property type="term" value="F:phosphoric diester hydrolase activity"/>
    <property type="evidence" value="ECO:0007669"/>
    <property type="project" value="UniProtKB-ARBA"/>
</dbReference>
<dbReference type="PANTHER" id="PTHR43155:SF2">
    <property type="entry name" value="CYCLIC DI-GMP PHOSPHODIESTERASE PA4108"/>
    <property type="match status" value="1"/>
</dbReference>
<dbReference type="AlphaFoldDB" id="A0A0U2ZJU9"/>
<feature type="region of interest" description="Disordered" evidence="1">
    <location>
        <begin position="62"/>
        <end position="93"/>
    </location>
</feature>
<gene>
    <name evidence="3" type="ORF">AT746_14165</name>
</gene>
<dbReference type="SUPFAM" id="SSF109604">
    <property type="entry name" value="HD-domain/PDEase-like"/>
    <property type="match status" value="1"/>
</dbReference>
<dbReference type="PROSITE" id="PS51832">
    <property type="entry name" value="HD_GYP"/>
    <property type="match status" value="1"/>
</dbReference>
<evidence type="ECO:0000313" key="3">
    <source>
        <dbReference type="EMBL" id="ALS99287.1"/>
    </source>
</evidence>
<reference evidence="3 4" key="1">
    <citation type="submission" date="2015-12" db="EMBL/GenBank/DDBJ databases">
        <title>Complete genome of Lacimicrobium alkaliphilum KCTC 32984.</title>
        <authorList>
            <person name="Kim S.-G."/>
            <person name="Lee Y.-J."/>
        </authorList>
    </citation>
    <scope>NUCLEOTIDE SEQUENCE [LARGE SCALE GENOMIC DNA]</scope>
    <source>
        <strain evidence="3 4">YelD216</strain>
    </source>
</reference>
<feature type="domain" description="HD-GYP" evidence="2">
    <location>
        <begin position="137"/>
        <end position="333"/>
    </location>
</feature>
<dbReference type="Pfam" id="PF11871">
    <property type="entry name" value="DUF3391"/>
    <property type="match status" value="1"/>
</dbReference>
<dbReference type="CDD" id="cd00077">
    <property type="entry name" value="HDc"/>
    <property type="match status" value="1"/>
</dbReference>
<accession>A0A0U2ZJU9</accession>
<dbReference type="InterPro" id="IPR021812">
    <property type="entry name" value="DUF3391"/>
</dbReference>
<evidence type="ECO:0000313" key="4">
    <source>
        <dbReference type="Proteomes" id="UP000068447"/>
    </source>
</evidence>
<evidence type="ECO:0000259" key="2">
    <source>
        <dbReference type="PROSITE" id="PS51832"/>
    </source>
</evidence>
<dbReference type="OrthoDB" id="9764808at2"/>
<dbReference type="EMBL" id="CP013650">
    <property type="protein sequence ID" value="ALS99287.1"/>
    <property type="molecule type" value="Genomic_DNA"/>
</dbReference>
<dbReference type="Gene3D" id="1.10.3210.10">
    <property type="entry name" value="Hypothetical protein af1432"/>
    <property type="match status" value="1"/>
</dbReference>
<dbReference type="PANTHER" id="PTHR43155">
    <property type="entry name" value="CYCLIC DI-GMP PHOSPHODIESTERASE PA4108-RELATED"/>
    <property type="match status" value="1"/>
</dbReference>
<dbReference type="STRING" id="1526571.AT746_14165"/>
<dbReference type="InterPro" id="IPR037522">
    <property type="entry name" value="HD_GYP_dom"/>
</dbReference>